<keyword evidence="5" id="KW-0325">Glycoprotein</keyword>
<dbReference type="Pfam" id="PF05577">
    <property type="entry name" value="Peptidase_S28"/>
    <property type="match status" value="1"/>
</dbReference>
<evidence type="ECO:0000256" key="3">
    <source>
        <dbReference type="ARBA" id="ARBA00022729"/>
    </source>
</evidence>
<dbReference type="OrthoDB" id="1735038at2759"/>
<organism evidence="7 8">
    <name type="scientific">Niveomyces insectorum RCEF 264</name>
    <dbReference type="NCBI Taxonomy" id="1081102"/>
    <lineage>
        <taxon>Eukaryota</taxon>
        <taxon>Fungi</taxon>
        <taxon>Dikarya</taxon>
        <taxon>Ascomycota</taxon>
        <taxon>Pezizomycotina</taxon>
        <taxon>Sordariomycetes</taxon>
        <taxon>Hypocreomycetidae</taxon>
        <taxon>Hypocreales</taxon>
        <taxon>Cordycipitaceae</taxon>
        <taxon>Niveomyces</taxon>
    </lineage>
</organism>
<comment type="caution">
    <text evidence="7">The sequence shown here is derived from an EMBL/GenBank/DDBJ whole genome shotgun (WGS) entry which is preliminary data.</text>
</comment>
<dbReference type="PANTHER" id="PTHR11010:SF23">
    <property type="entry name" value="SERINE PEPTIDASE"/>
    <property type="match status" value="1"/>
</dbReference>
<keyword evidence="8" id="KW-1185">Reference proteome</keyword>
<protein>
    <submittedName>
        <fullName evidence="7">Serine-type peptidase</fullName>
    </submittedName>
</protein>
<evidence type="ECO:0000256" key="4">
    <source>
        <dbReference type="ARBA" id="ARBA00022801"/>
    </source>
</evidence>
<dbReference type="PANTHER" id="PTHR11010">
    <property type="entry name" value="PROTEASE S28 PRO-X CARBOXYPEPTIDASE-RELATED"/>
    <property type="match status" value="1"/>
</dbReference>
<name>A0A162IGS6_9HYPO</name>
<evidence type="ECO:0000256" key="6">
    <source>
        <dbReference type="SAM" id="SignalP"/>
    </source>
</evidence>
<comment type="similarity">
    <text evidence="1">Belongs to the peptidase S28 family.</text>
</comment>
<proteinExistence type="inferred from homology"/>
<dbReference type="GO" id="GO:0006508">
    <property type="term" value="P:proteolysis"/>
    <property type="evidence" value="ECO:0007669"/>
    <property type="project" value="UniProtKB-KW"/>
</dbReference>
<dbReference type="InterPro" id="IPR008758">
    <property type="entry name" value="Peptidase_S28"/>
</dbReference>
<dbReference type="GO" id="GO:0008239">
    <property type="term" value="F:dipeptidyl-peptidase activity"/>
    <property type="evidence" value="ECO:0007669"/>
    <property type="project" value="TreeGrafter"/>
</dbReference>
<keyword evidence="3 6" id="KW-0732">Signal</keyword>
<evidence type="ECO:0000256" key="2">
    <source>
        <dbReference type="ARBA" id="ARBA00022670"/>
    </source>
</evidence>
<dbReference type="EMBL" id="AZHD01000015">
    <property type="protein sequence ID" value="OAA56945.1"/>
    <property type="molecule type" value="Genomic_DNA"/>
</dbReference>
<sequence>MRASALWVSALSLIGAATATATVAATAEKRVHVLPRPPGVQAYDHPDPQNGLMNGTFEQLLDHNDPSKGTFSQRFWFDTQYWKGPGSPVFLFMPGEQDASRYLGYLHETTLPGLYGKTFGGLVILIERRFSAQSACLVLPSTELTFRQTATGASPRRTTP</sequence>
<accession>A0A162IGS6</accession>
<dbReference type="Gene3D" id="3.40.50.1820">
    <property type="entry name" value="alpha/beta hydrolase"/>
    <property type="match status" value="1"/>
</dbReference>
<evidence type="ECO:0000256" key="1">
    <source>
        <dbReference type="ARBA" id="ARBA00011079"/>
    </source>
</evidence>
<dbReference type="Proteomes" id="UP000076874">
    <property type="component" value="Unassembled WGS sequence"/>
</dbReference>
<keyword evidence="4" id="KW-0378">Hydrolase</keyword>
<feature type="signal peptide" evidence="6">
    <location>
        <begin position="1"/>
        <end position="19"/>
    </location>
</feature>
<reference evidence="7 8" key="1">
    <citation type="journal article" date="2016" name="Genome Biol. Evol.">
        <title>Divergent and convergent evolution of fungal pathogenicity.</title>
        <authorList>
            <person name="Shang Y."/>
            <person name="Xiao G."/>
            <person name="Zheng P."/>
            <person name="Cen K."/>
            <person name="Zhan S."/>
            <person name="Wang C."/>
        </authorList>
    </citation>
    <scope>NUCLEOTIDE SEQUENCE [LARGE SCALE GENOMIC DNA]</scope>
    <source>
        <strain evidence="7 8">RCEF 264</strain>
    </source>
</reference>
<dbReference type="InterPro" id="IPR029058">
    <property type="entry name" value="AB_hydrolase_fold"/>
</dbReference>
<keyword evidence="2" id="KW-0645">Protease</keyword>
<dbReference type="GO" id="GO:0070008">
    <property type="term" value="F:serine-type exopeptidase activity"/>
    <property type="evidence" value="ECO:0007669"/>
    <property type="project" value="InterPro"/>
</dbReference>
<gene>
    <name evidence="7" type="ORF">SPI_07326</name>
</gene>
<dbReference type="AlphaFoldDB" id="A0A162IGS6"/>
<evidence type="ECO:0000256" key="5">
    <source>
        <dbReference type="ARBA" id="ARBA00023180"/>
    </source>
</evidence>
<evidence type="ECO:0000313" key="8">
    <source>
        <dbReference type="Proteomes" id="UP000076874"/>
    </source>
</evidence>
<feature type="chain" id="PRO_5007835414" evidence="6">
    <location>
        <begin position="20"/>
        <end position="160"/>
    </location>
</feature>
<evidence type="ECO:0000313" key="7">
    <source>
        <dbReference type="EMBL" id="OAA56945.1"/>
    </source>
</evidence>